<evidence type="ECO:0000259" key="5">
    <source>
        <dbReference type="Pfam" id="PF13847"/>
    </source>
</evidence>
<dbReference type="EMBL" id="CAXAMN010023873">
    <property type="protein sequence ID" value="CAK9081761.1"/>
    <property type="molecule type" value="Genomic_DNA"/>
</dbReference>
<dbReference type="PANTHER" id="PTHR12176:SF83">
    <property type="entry name" value="CITRATE SYNTHASE-LYSINE N-METHYLTRANSFERASE CSKMT, MITOCHONDRIAL"/>
    <property type="match status" value="1"/>
</dbReference>
<name>A0ABP0Q0G3_9DINO</name>
<organism evidence="6 7">
    <name type="scientific">Durusdinium trenchii</name>
    <dbReference type="NCBI Taxonomy" id="1381693"/>
    <lineage>
        <taxon>Eukaryota</taxon>
        <taxon>Sar</taxon>
        <taxon>Alveolata</taxon>
        <taxon>Dinophyceae</taxon>
        <taxon>Suessiales</taxon>
        <taxon>Symbiodiniaceae</taxon>
        <taxon>Durusdinium</taxon>
    </lineage>
</organism>
<evidence type="ECO:0000256" key="3">
    <source>
        <dbReference type="ARBA" id="ARBA00022679"/>
    </source>
</evidence>
<comment type="caution">
    <text evidence="6">The sequence shown here is derived from an EMBL/GenBank/DDBJ whole genome shotgun (WGS) entry which is preliminary data.</text>
</comment>
<dbReference type="InterPro" id="IPR025714">
    <property type="entry name" value="Methyltranfer_dom"/>
</dbReference>
<dbReference type="CDD" id="cd02440">
    <property type="entry name" value="AdoMet_MTases"/>
    <property type="match status" value="1"/>
</dbReference>
<evidence type="ECO:0000313" key="7">
    <source>
        <dbReference type="Proteomes" id="UP001642484"/>
    </source>
</evidence>
<gene>
    <name evidence="6" type="ORF">CCMP2556_LOCUS39973</name>
</gene>
<dbReference type="Gene3D" id="3.40.50.150">
    <property type="entry name" value="Vaccinia Virus protein VP39"/>
    <property type="match status" value="1"/>
</dbReference>
<keyword evidence="3" id="KW-0808">Transferase</keyword>
<sequence length="358" mass="39725">MLHAGQSVILQSPEVIVIHRNSGIEDATFSIMEPVWRIRTCPSQPHLQATAELRPSLGISRGQQLQNATTSLLRPLAVAAAAGATAGIGRGRGRSRVFQSAERSSATDSDEDFDYGAGKAYWDKRYQSPAPQNEVGNTYDWLGGYEKFSEFIESATKDLSEPTSARILDLGCGNARLAEDMYDRGFYNITGLDISDVAIESMRQRNAEERPKIHWVVGDAFELPFEDEAFDLVIDKSTTDAVSCDQDHLNENLTKMYSEAQRVLKKGGTLLVFSAAKQVPRTGLRLPHLSFELEEKELYLPFASLWAFVAIKTDRPAMPLSQALQMAQGADLQMLQARKREEEAEERLKSTSSFGVLD</sequence>
<evidence type="ECO:0000256" key="1">
    <source>
        <dbReference type="ARBA" id="ARBA00008361"/>
    </source>
</evidence>
<feature type="domain" description="Methyltransferase" evidence="5">
    <location>
        <begin position="165"/>
        <end position="276"/>
    </location>
</feature>
<reference evidence="6 7" key="1">
    <citation type="submission" date="2024-02" db="EMBL/GenBank/DDBJ databases">
        <authorList>
            <person name="Chen Y."/>
            <person name="Shah S."/>
            <person name="Dougan E. K."/>
            <person name="Thang M."/>
            <person name="Chan C."/>
        </authorList>
    </citation>
    <scope>NUCLEOTIDE SEQUENCE [LARGE SCALE GENOMIC DNA]</scope>
</reference>
<keyword evidence="7" id="KW-1185">Reference proteome</keyword>
<evidence type="ECO:0000256" key="4">
    <source>
        <dbReference type="SAM" id="MobiDB-lite"/>
    </source>
</evidence>
<dbReference type="PANTHER" id="PTHR12176">
    <property type="entry name" value="SAM-DEPENDENT METHYLTRANSFERASE SUPERFAMILY PROTEIN"/>
    <property type="match status" value="1"/>
</dbReference>
<comment type="similarity">
    <text evidence="1">Belongs to the methyltransferase superfamily.</text>
</comment>
<dbReference type="InterPro" id="IPR029063">
    <property type="entry name" value="SAM-dependent_MTases_sf"/>
</dbReference>
<feature type="compositionally biased region" description="Polar residues" evidence="4">
    <location>
        <begin position="97"/>
        <end position="107"/>
    </location>
</feature>
<proteinExistence type="inferred from homology"/>
<feature type="region of interest" description="Disordered" evidence="4">
    <location>
        <begin position="93"/>
        <end position="112"/>
    </location>
</feature>
<dbReference type="SUPFAM" id="SSF53335">
    <property type="entry name" value="S-adenosyl-L-methionine-dependent methyltransferases"/>
    <property type="match status" value="1"/>
</dbReference>
<evidence type="ECO:0000313" key="6">
    <source>
        <dbReference type="EMBL" id="CAK9081761.1"/>
    </source>
</evidence>
<keyword evidence="2" id="KW-0489">Methyltransferase</keyword>
<accession>A0ABP0Q0G3</accession>
<dbReference type="Pfam" id="PF13847">
    <property type="entry name" value="Methyltransf_31"/>
    <property type="match status" value="1"/>
</dbReference>
<dbReference type="Proteomes" id="UP001642484">
    <property type="component" value="Unassembled WGS sequence"/>
</dbReference>
<dbReference type="InterPro" id="IPR051419">
    <property type="entry name" value="Lys/N-term_MeTrsfase_sf"/>
</dbReference>
<protein>
    <recommendedName>
        <fullName evidence="5">Methyltransferase domain-containing protein</fullName>
    </recommendedName>
</protein>
<evidence type="ECO:0000256" key="2">
    <source>
        <dbReference type="ARBA" id="ARBA00022603"/>
    </source>
</evidence>